<feature type="non-terminal residue" evidence="1">
    <location>
        <position position="51"/>
    </location>
</feature>
<proteinExistence type="predicted"/>
<comment type="caution">
    <text evidence="1">The sequence shown here is derived from an EMBL/GenBank/DDBJ whole genome shotgun (WGS) entry which is preliminary data.</text>
</comment>
<reference evidence="1 2" key="1">
    <citation type="journal article" date="2020" name="IScience">
        <title>Genome Sequencing of the Endangered Kingdonia uniflora (Circaeasteraceae, Ranunculales) Reveals Potential Mechanisms of Evolutionary Specialization.</title>
        <authorList>
            <person name="Sun Y."/>
            <person name="Deng T."/>
            <person name="Zhang A."/>
            <person name="Moore M.J."/>
            <person name="Landis J.B."/>
            <person name="Lin N."/>
            <person name="Zhang H."/>
            <person name="Zhang X."/>
            <person name="Huang J."/>
            <person name="Zhang X."/>
            <person name="Sun H."/>
            <person name="Wang H."/>
        </authorList>
    </citation>
    <scope>NUCLEOTIDE SEQUENCE [LARGE SCALE GENOMIC DNA]</scope>
    <source>
        <strain evidence="1">TB1705</strain>
        <tissue evidence="1">Leaf</tissue>
    </source>
</reference>
<keyword evidence="2" id="KW-1185">Reference proteome</keyword>
<dbReference type="Proteomes" id="UP000541444">
    <property type="component" value="Unassembled WGS sequence"/>
</dbReference>
<protein>
    <submittedName>
        <fullName evidence="1">Uncharacterized protein</fullName>
    </submittedName>
</protein>
<accession>A0A7J7MIP5</accession>
<sequence>VLVAAVVIFGELSWRLNLLLLQLGLLRREFVYGLVVRGANLWIPRPAQLRI</sequence>
<dbReference type="AlphaFoldDB" id="A0A7J7MIP5"/>
<evidence type="ECO:0000313" key="2">
    <source>
        <dbReference type="Proteomes" id="UP000541444"/>
    </source>
</evidence>
<organism evidence="1 2">
    <name type="scientific">Kingdonia uniflora</name>
    <dbReference type="NCBI Taxonomy" id="39325"/>
    <lineage>
        <taxon>Eukaryota</taxon>
        <taxon>Viridiplantae</taxon>
        <taxon>Streptophyta</taxon>
        <taxon>Embryophyta</taxon>
        <taxon>Tracheophyta</taxon>
        <taxon>Spermatophyta</taxon>
        <taxon>Magnoliopsida</taxon>
        <taxon>Ranunculales</taxon>
        <taxon>Circaeasteraceae</taxon>
        <taxon>Kingdonia</taxon>
    </lineage>
</organism>
<gene>
    <name evidence="1" type="ORF">GIB67_032407</name>
</gene>
<dbReference type="EMBL" id="JACGCM010001456">
    <property type="protein sequence ID" value="KAF6154795.1"/>
    <property type="molecule type" value="Genomic_DNA"/>
</dbReference>
<name>A0A7J7MIP5_9MAGN</name>
<evidence type="ECO:0000313" key="1">
    <source>
        <dbReference type="EMBL" id="KAF6154795.1"/>
    </source>
</evidence>